<evidence type="ECO:0000313" key="1">
    <source>
        <dbReference type="Proteomes" id="UP000036681"/>
    </source>
</evidence>
<organism evidence="1 2">
    <name type="scientific">Ascaris lumbricoides</name>
    <name type="common">Giant roundworm</name>
    <dbReference type="NCBI Taxonomy" id="6252"/>
    <lineage>
        <taxon>Eukaryota</taxon>
        <taxon>Metazoa</taxon>
        <taxon>Ecdysozoa</taxon>
        <taxon>Nematoda</taxon>
        <taxon>Chromadorea</taxon>
        <taxon>Rhabditida</taxon>
        <taxon>Spirurina</taxon>
        <taxon>Ascaridomorpha</taxon>
        <taxon>Ascaridoidea</taxon>
        <taxon>Ascarididae</taxon>
        <taxon>Ascaris</taxon>
    </lineage>
</organism>
<dbReference type="AlphaFoldDB" id="A0A0M3HPR8"/>
<sequence>MFVRQLASSYKYGCKQERQGPVSSSISRIIHYMNNRYGERQYQSNKVDLQIERRYDVASSEISRSWHSQPQAQLYTHHLLRHGVFSLYSEDND</sequence>
<keyword evidence="1" id="KW-1185">Reference proteome</keyword>
<evidence type="ECO:0000313" key="2">
    <source>
        <dbReference type="WBParaSite" id="ALUE_0000395201-mRNA-1"/>
    </source>
</evidence>
<accession>A0A0M3HPR8</accession>
<proteinExistence type="predicted"/>
<dbReference type="WBParaSite" id="ALUE_0000395201-mRNA-1">
    <property type="protein sequence ID" value="ALUE_0000395201-mRNA-1"/>
    <property type="gene ID" value="ALUE_0000395201"/>
</dbReference>
<name>A0A0M3HPR8_ASCLU</name>
<dbReference type="Proteomes" id="UP000036681">
    <property type="component" value="Unplaced"/>
</dbReference>
<protein>
    <submittedName>
        <fullName evidence="2">Transposase</fullName>
    </submittedName>
</protein>
<reference evidence="2" key="1">
    <citation type="submission" date="2017-02" db="UniProtKB">
        <authorList>
            <consortium name="WormBaseParasite"/>
        </authorList>
    </citation>
    <scope>IDENTIFICATION</scope>
</reference>